<keyword evidence="2" id="KW-1185">Reference proteome</keyword>
<proteinExistence type="predicted"/>
<reference evidence="1 2" key="1">
    <citation type="submission" date="2019-12" db="EMBL/GenBank/DDBJ databases">
        <title>Snethiella sp. nov. sp. isolated from sea sand.</title>
        <authorList>
            <person name="Kim J."/>
            <person name="Jeong S.E."/>
            <person name="Jung H.S."/>
            <person name="Jeon C.O."/>
        </authorList>
    </citation>
    <scope>NUCLEOTIDE SEQUENCE [LARGE SCALE GENOMIC DNA]</scope>
    <source>
        <strain evidence="1 2">DP05</strain>
    </source>
</reference>
<accession>A0A6L8WC12</accession>
<evidence type="ECO:0000313" key="1">
    <source>
        <dbReference type="EMBL" id="MZR31677.1"/>
    </source>
</evidence>
<sequence length="268" mass="27534">MSKKPILLDSITDADASYRGEIVVSGSHGGMYPAALASAAGLRAVLFNDAGIGLEQAGVAGVLALAEIGMAGAAIDCHSCLIGSAQDALDRGIITVVNSVAAACGVETGMSVRKAIQALTIAPQADNHLPKVHEARHEFRLEEKDLLLVLVDSASLVIPEDENKIVITGSHGGLIGGNPDRALKAIARIAVFNDAGVISSEVGISRLPALDDRGVAAVTVSHDTARIGDAQSALETGIISNLNTHARRAGAETGLKLKTWLNSLSNKS</sequence>
<organism evidence="1 2">
    <name type="scientific">Sneathiella litorea</name>
    <dbReference type="NCBI Taxonomy" id="2606216"/>
    <lineage>
        <taxon>Bacteria</taxon>
        <taxon>Pseudomonadati</taxon>
        <taxon>Pseudomonadota</taxon>
        <taxon>Alphaproteobacteria</taxon>
        <taxon>Sneathiellales</taxon>
        <taxon>Sneathiellaceae</taxon>
        <taxon>Sneathiella</taxon>
    </lineage>
</organism>
<dbReference type="AlphaFoldDB" id="A0A6L8WC12"/>
<gene>
    <name evidence="1" type="ORF">GQE98_13630</name>
</gene>
<protein>
    <submittedName>
        <fullName evidence="1">Uncharacterized protein</fullName>
    </submittedName>
</protein>
<dbReference type="RefSeq" id="WP_161316156.1">
    <property type="nucleotide sequence ID" value="NZ_WTUW01000002.1"/>
</dbReference>
<dbReference type="EMBL" id="WTUW01000002">
    <property type="protein sequence ID" value="MZR31677.1"/>
    <property type="molecule type" value="Genomic_DNA"/>
</dbReference>
<name>A0A6L8WC12_9PROT</name>
<evidence type="ECO:0000313" key="2">
    <source>
        <dbReference type="Proteomes" id="UP000476030"/>
    </source>
</evidence>
<comment type="caution">
    <text evidence="1">The sequence shown here is derived from an EMBL/GenBank/DDBJ whole genome shotgun (WGS) entry which is preliminary data.</text>
</comment>
<dbReference type="Proteomes" id="UP000476030">
    <property type="component" value="Unassembled WGS sequence"/>
</dbReference>